<evidence type="ECO:0000313" key="3">
    <source>
        <dbReference type="Proteomes" id="UP000604381"/>
    </source>
</evidence>
<proteinExistence type="predicted"/>
<keyword evidence="1" id="KW-0812">Transmembrane</keyword>
<accession>A0A930UGY0</accession>
<feature type="transmembrane region" description="Helical" evidence="1">
    <location>
        <begin position="53"/>
        <end position="71"/>
    </location>
</feature>
<sequence length="87" mass="9826">MKIKRMPPAHVALYSVFTLGIFAVLYPLLEEKDPEEETAGEDRKSRKLSPAEVALYSVLTLGVFAVLYPLFEKKDSEEEREGRPGLD</sequence>
<comment type="caution">
    <text evidence="2">The sequence shown here is derived from an EMBL/GenBank/DDBJ whole genome shotgun (WGS) entry which is preliminary data.</text>
</comment>
<organism evidence="2 3">
    <name type="scientific">Candidatus Amphirhobacter heronislandensis</name>
    <dbReference type="NCBI Taxonomy" id="1732024"/>
    <lineage>
        <taxon>Bacteria</taxon>
        <taxon>Pseudomonadati</taxon>
        <taxon>Pseudomonadota</taxon>
        <taxon>Gammaproteobacteria</taxon>
        <taxon>Candidatus Tethybacterales</taxon>
        <taxon>Candidatus Tethybacteraceae</taxon>
        <taxon>Candidatus Amphirhobacter</taxon>
    </lineage>
</organism>
<protein>
    <submittedName>
        <fullName evidence="2">Uncharacterized protein</fullName>
    </submittedName>
</protein>
<evidence type="ECO:0000256" key="1">
    <source>
        <dbReference type="SAM" id="Phobius"/>
    </source>
</evidence>
<name>A0A930UGY0_9GAMM</name>
<keyword evidence="1" id="KW-0472">Membrane</keyword>
<dbReference type="EMBL" id="JADHEI010000013">
    <property type="protein sequence ID" value="MBF2734672.1"/>
    <property type="molecule type" value="Genomic_DNA"/>
</dbReference>
<dbReference type="AlphaFoldDB" id="A0A930UGY0"/>
<dbReference type="Proteomes" id="UP000604381">
    <property type="component" value="Unassembled WGS sequence"/>
</dbReference>
<gene>
    <name evidence="2" type="ORF">ISN26_01015</name>
</gene>
<evidence type="ECO:0000313" key="2">
    <source>
        <dbReference type="EMBL" id="MBF2734672.1"/>
    </source>
</evidence>
<feature type="transmembrane region" description="Helical" evidence="1">
    <location>
        <begin position="12"/>
        <end position="29"/>
    </location>
</feature>
<reference evidence="2" key="1">
    <citation type="submission" date="2020-10" db="EMBL/GenBank/DDBJ databases">
        <title>An improved Amphimedon queenslandica hologenome assembly reveals how three proteobacterial symbionts can extend the metabolic phenotypic of their marine sponge host.</title>
        <authorList>
            <person name="Degnan B."/>
            <person name="Degnan S."/>
            <person name="Xiang X."/>
        </authorList>
    </citation>
    <scope>NUCLEOTIDE SEQUENCE</scope>
    <source>
        <strain evidence="2">AqS2</strain>
    </source>
</reference>
<keyword evidence="3" id="KW-1185">Reference proteome</keyword>
<keyword evidence="1" id="KW-1133">Transmembrane helix</keyword>